<evidence type="ECO:0000256" key="13">
    <source>
        <dbReference type="PIRSR" id="PIRSR006621-1"/>
    </source>
</evidence>
<dbReference type="InterPro" id="IPR018517">
    <property type="entry name" value="tRNA_hU_synthase_CS"/>
</dbReference>
<comment type="catalytic activity">
    <reaction evidence="11">
        <text>a 5,6-dihydrouridine in tRNA + NAD(+) = a uridine in tRNA + NADH + H(+)</text>
        <dbReference type="Rhea" id="RHEA:54452"/>
        <dbReference type="Rhea" id="RHEA-COMP:13339"/>
        <dbReference type="Rhea" id="RHEA-COMP:13887"/>
        <dbReference type="ChEBI" id="CHEBI:15378"/>
        <dbReference type="ChEBI" id="CHEBI:57540"/>
        <dbReference type="ChEBI" id="CHEBI:57945"/>
        <dbReference type="ChEBI" id="CHEBI:65315"/>
        <dbReference type="ChEBI" id="CHEBI:74443"/>
    </reaction>
</comment>
<accession>A0A1F6UXC8</accession>
<feature type="binding site" evidence="14">
    <location>
        <position position="73"/>
    </location>
    <ligand>
        <name>FMN</name>
        <dbReference type="ChEBI" id="CHEBI:58210"/>
    </ligand>
</feature>
<keyword evidence="3" id="KW-0820">tRNA-binding</keyword>
<feature type="binding site" evidence="14">
    <location>
        <position position="170"/>
    </location>
    <ligand>
        <name>FMN</name>
        <dbReference type="ChEBI" id="CHEBI:58210"/>
    </ligand>
</feature>
<proteinExistence type="inferred from homology"/>
<evidence type="ECO:0000256" key="5">
    <source>
        <dbReference type="ARBA" id="ARBA00022643"/>
    </source>
</evidence>
<feature type="binding site" evidence="14">
    <location>
        <begin position="17"/>
        <end position="19"/>
    </location>
    <ligand>
        <name>FMN</name>
        <dbReference type="ChEBI" id="CHEBI:58210"/>
    </ligand>
</feature>
<evidence type="ECO:0000256" key="1">
    <source>
        <dbReference type="ARBA" id="ARBA00001917"/>
    </source>
</evidence>
<dbReference type="EC" id="1.3.1.-" evidence="12"/>
<keyword evidence="9 12" id="KW-0560">Oxidoreductase</keyword>
<dbReference type="InterPro" id="IPR013785">
    <property type="entry name" value="Aldolase_TIM"/>
</dbReference>
<dbReference type="GO" id="GO:0017150">
    <property type="term" value="F:tRNA dihydrouridine synthase activity"/>
    <property type="evidence" value="ECO:0007669"/>
    <property type="project" value="InterPro"/>
</dbReference>
<dbReference type="CDD" id="cd02801">
    <property type="entry name" value="DUS_like_FMN"/>
    <property type="match status" value="1"/>
</dbReference>
<comment type="catalytic activity">
    <reaction evidence="10">
        <text>a 5,6-dihydrouridine in tRNA + NADP(+) = a uridine in tRNA + NADPH + H(+)</text>
        <dbReference type="Rhea" id="RHEA:23624"/>
        <dbReference type="Rhea" id="RHEA-COMP:13339"/>
        <dbReference type="Rhea" id="RHEA-COMP:13887"/>
        <dbReference type="ChEBI" id="CHEBI:15378"/>
        <dbReference type="ChEBI" id="CHEBI:57783"/>
        <dbReference type="ChEBI" id="CHEBI:58349"/>
        <dbReference type="ChEBI" id="CHEBI:65315"/>
        <dbReference type="ChEBI" id="CHEBI:74443"/>
    </reaction>
</comment>
<protein>
    <recommendedName>
        <fullName evidence="12">tRNA-dihydrouridine synthase</fullName>
        <ecNumber evidence="12">1.3.1.-</ecNumber>
    </recommendedName>
</protein>
<dbReference type="EMBL" id="MFTL01000005">
    <property type="protein sequence ID" value="OGI61979.1"/>
    <property type="molecule type" value="Genomic_DNA"/>
</dbReference>
<dbReference type="InterPro" id="IPR024036">
    <property type="entry name" value="tRNA-dHydroUridine_Synthase_C"/>
</dbReference>
<dbReference type="SUPFAM" id="SSF51395">
    <property type="entry name" value="FMN-linked oxidoreductases"/>
    <property type="match status" value="1"/>
</dbReference>
<dbReference type="InterPro" id="IPR001269">
    <property type="entry name" value="DUS_fam"/>
</dbReference>
<dbReference type="STRING" id="1801735.A2645_00880"/>
<dbReference type="InterPro" id="IPR035587">
    <property type="entry name" value="DUS-like_FMN-bd"/>
</dbReference>
<sequence length="318" mass="35958">MSNFWEKLKKPIKILAPMANVTDAAFRSIIAKYGKPDVFYTEFVSADGLCSLGKKKLLVDLKFSKKEHPIVAQLFSANPEKIYEAAKLAVRLGFDGIDINMGCPDRAVEKQGAGAALIKNPNLAREIIRATKRGAPKLPISVKTRFGYNKVELSWIEDILKENLAALIIHLRTRHEMSSVPAQWDLIPEIVKIKNKINKKTLIIGNGDILSVKEGIEKCKKYGCDGFMIGRGIFGNPWLFNNKKKKVTLEEKLKVLIEHMKLFEKIFKGFKSFAVMKKHCKGYTLGFENARSLRERLMETNSAKEAGLVIKKFLKKNF</sequence>
<evidence type="ECO:0000256" key="6">
    <source>
        <dbReference type="ARBA" id="ARBA00022694"/>
    </source>
</evidence>
<dbReference type="GO" id="GO:0000049">
    <property type="term" value="F:tRNA binding"/>
    <property type="evidence" value="ECO:0007669"/>
    <property type="project" value="UniProtKB-KW"/>
</dbReference>
<evidence type="ECO:0000256" key="4">
    <source>
        <dbReference type="ARBA" id="ARBA00022630"/>
    </source>
</evidence>
<evidence type="ECO:0000259" key="15">
    <source>
        <dbReference type="Pfam" id="PF01207"/>
    </source>
</evidence>
<evidence type="ECO:0000256" key="8">
    <source>
        <dbReference type="ARBA" id="ARBA00022884"/>
    </source>
</evidence>
<evidence type="ECO:0000256" key="9">
    <source>
        <dbReference type="ARBA" id="ARBA00023002"/>
    </source>
</evidence>
<dbReference type="Gene3D" id="3.20.20.70">
    <property type="entry name" value="Aldolase class I"/>
    <property type="match status" value="1"/>
</dbReference>
<keyword evidence="4 12" id="KW-0285">Flavoprotein</keyword>
<dbReference type="AlphaFoldDB" id="A0A1F6UXC8"/>
<evidence type="ECO:0000256" key="3">
    <source>
        <dbReference type="ARBA" id="ARBA00022555"/>
    </source>
</evidence>
<evidence type="ECO:0000256" key="2">
    <source>
        <dbReference type="ARBA" id="ARBA00002790"/>
    </source>
</evidence>
<dbReference type="Gene3D" id="1.10.1200.80">
    <property type="entry name" value="Putative flavin oxidoreducatase, domain 2"/>
    <property type="match status" value="1"/>
</dbReference>
<reference evidence="16 17" key="1">
    <citation type="journal article" date="2016" name="Nat. Commun.">
        <title>Thousands of microbial genomes shed light on interconnected biogeochemical processes in an aquifer system.</title>
        <authorList>
            <person name="Anantharaman K."/>
            <person name="Brown C.T."/>
            <person name="Hug L.A."/>
            <person name="Sharon I."/>
            <person name="Castelle C.J."/>
            <person name="Probst A.J."/>
            <person name="Thomas B.C."/>
            <person name="Singh A."/>
            <person name="Wilkins M.J."/>
            <person name="Karaoz U."/>
            <person name="Brodie E.L."/>
            <person name="Williams K.H."/>
            <person name="Hubbard S.S."/>
            <person name="Banfield J.F."/>
        </authorList>
    </citation>
    <scope>NUCLEOTIDE SEQUENCE [LARGE SCALE GENOMIC DNA]</scope>
</reference>
<feature type="active site" description="Proton donor" evidence="13">
    <location>
        <position position="103"/>
    </location>
</feature>
<keyword evidence="5 12" id="KW-0288">FMN</keyword>
<keyword evidence="7" id="KW-0521">NADP</keyword>
<dbReference type="Proteomes" id="UP000182253">
    <property type="component" value="Unassembled WGS sequence"/>
</dbReference>
<dbReference type="PANTHER" id="PTHR11082">
    <property type="entry name" value="TRNA-DIHYDROURIDINE SYNTHASE"/>
    <property type="match status" value="1"/>
</dbReference>
<evidence type="ECO:0000256" key="14">
    <source>
        <dbReference type="PIRSR" id="PIRSR006621-2"/>
    </source>
</evidence>
<comment type="cofactor">
    <cofactor evidence="1 12 14">
        <name>FMN</name>
        <dbReference type="ChEBI" id="CHEBI:58210"/>
    </cofactor>
</comment>
<gene>
    <name evidence="16" type="ORF">A2645_00880</name>
</gene>
<keyword evidence="8" id="KW-0694">RNA-binding</keyword>
<evidence type="ECO:0000256" key="10">
    <source>
        <dbReference type="ARBA" id="ARBA00048205"/>
    </source>
</evidence>
<feature type="binding site" evidence="14">
    <location>
        <begin position="230"/>
        <end position="231"/>
    </location>
    <ligand>
        <name>FMN</name>
        <dbReference type="ChEBI" id="CHEBI:58210"/>
    </ligand>
</feature>
<evidence type="ECO:0000256" key="12">
    <source>
        <dbReference type="PIRNR" id="PIRNR006621"/>
    </source>
</evidence>
<evidence type="ECO:0000256" key="11">
    <source>
        <dbReference type="ARBA" id="ARBA00048802"/>
    </source>
</evidence>
<comment type="function">
    <text evidence="2 12">Catalyzes the synthesis of 5,6-dihydrouridine (D), a modified base found in the D-loop of most tRNAs, via the reduction of the C5-C6 double bond in target uridines.</text>
</comment>
<evidence type="ECO:0000313" key="17">
    <source>
        <dbReference type="Proteomes" id="UP000182253"/>
    </source>
</evidence>
<keyword evidence="14" id="KW-0547">Nucleotide-binding</keyword>
<evidence type="ECO:0000256" key="7">
    <source>
        <dbReference type="ARBA" id="ARBA00022857"/>
    </source>
</evidence>
<feature type="binding site" evidence="14">
    <location>
        <position position="143"/>
    </location>
    <ligand>
        <name>FMN</name>
        <dbReference type="ChEBI" id="CHEBI:58210"/>
    </ligand>
</feature>
<dbReference type="Pfam" id="PF01207">
    <property type="entry name" value="Dus"/>
    <property type="match status" value="1"/>
</dbReference>
<keyword evidence="6 12" id="KW-0819">tRNA processing</keyword>
<evidence type="ECO:0000313" key="16">
    <source>
        <dbReference type="EMBL" id="OGI61979.1"/>
    </source>
</evidence>
<feature type="domain" description="DUS-like FMN-binding" evidence="15">
    <location>
        <begin position="14"/>
        <end position="311"/>
    </location>
</feature>
<name>A0A1F6UXC8_9BACT</name>
<organism evidence="16 17">
    <name type="scientific">Candidatus Nomurabacteria bacterium RIFCSPHIGHO2_01_FULL_39_9</name>
    <dbReference type="NCBI Taxonomy" id="1801735"/>
    <lineage>
        <taxon>Bacteria</taxon>
        <taxon>Candidatus Nomuraibacteriota</taxon>
    </lineage>
</organism>
<comment type="caution">
    <text evidence="16">The sequence shown here is derived from an EMBL/GenBank/DDBJ whole genome shotgun (WGS) entry which is preliminary data.</text>
</comment>
<dbReference type="PIRSF" id="PIRSF006621">
    <property type="entry name" value="Dus"/>
    <property type="match status" value="1"/>
</dbReference>
<dbReference type="PROSITE" id="PS01136">
    <property type="entry name" value="UPF0034"/>
    <property type="match status" value="1"/>
</dbReference>
<dbReference type="PANTHER" id="PTHR11082:SF25">
    <property type="entry name" value="DUS-LIKE FMN-BINDING DOMAIN-CONTAINING PROTEIN"/>
    <property type="match status" value="1"/>
</dbReference>
<dbReference type="GO" id="GO:0050660">
    <property type="term" value="F:flavin adenine dinucleotide binding"/>
    <property type="evidence" value="ECO:0007669"/>
    <property type="project" value="InterPro"/>
</dbReference>
<comment type="similarity">
    <text evidence="12">Belongs to the dus family.</text>
</comment>